<feature type="signal peptide" evidence="1">
    <location>
        <begin position="1"/>
        <end position="19"/>
    </location>
</feature>
<evidence type="ECO:0000313" key="2">
    <source>
        <dbReference type="EMBL" id="KAI9265210.1"/>
    </source>
</evidence>
<organism evidence="2 3">
    <name type="scientific">Phascolomyces articulosus</name>
    <dbReference type="NCBI Taxonomy" id="60185"/>
    <lineage>
        <taxon>Eukaryota</taxon>
        <taxon>Fungi</taxon>
        <taxon>Fungi incertae sedis</taxon>
        <taxon>Mucoromycota</taxon>
        <taxon>Mucoromycotina</taxon>
        <taxon>Mucoromycetes</taxon>
        <taxon>Mucorales</taxon>
        <taxon>Lichtheimiaceae</taxon>
        <taxon>Phascolomyces</taxon>
    </lineage>
</organism>
<evidence type="ECO:0008006" key="4">
    <source>
        <dbReference type="Google" id="ProtNLM"/>
    </source>
</evidence>
<dbReference type="Proteomes" id="UP001209540">
    <property type="component" value="Unassembled WGS sequence"/>
</dbReference>
<keyword evidence="3" id="KW-1185">Reference proteome</keyword>
<comment type="caution">
    <text evidence="2">The sequence shown here is derived from an EMBL/GenBank/DDBJ whole genome shotgun (WGS) entry which is preliminary data.</text>
</comment>
<protein>
    <recommendedName>
        <fullName evidence="4">Secreted protein</fullName>
    </recommendedName>
</protein>
<dbReference type="EMBL" id="JAIXMP010000011">
    <property type="protein sequence ID" value="KAI9265210.1"/>
    <property type="molecule type" value="Genomic_DNA"/>
</dbReference>
<evidence type="ECO:0000256" key="1">
    <source>
        <dbReference type="SAM" id="SignalP"/>
    </source>
</evidence>
<dbReference type="AlphaFoldDB" id="A0AAD5PEZ5"/>
<keyword evidence="1" id="KW-0732">Signal</keyword>
<name>A0AAD5PEZ5_9FUNG</name>
<accession>A0AAD5PEZ5</accession>
<sequence>MDHILLALDQLLLLLFVLMYQEYHRHLLQLPPLQPLVEKQRLAVVVQRQRVLPPPLQVLVVVEPPLQPLVELDIVAVVVEEELSVLVDFETYRVVVAQVVVQVVVAVWPSYCCFGNNFVVVVVDRMGQNYRRAAVAVVVDNNNCYMDLQ</sequence>
<proteinExistence type="predicted"/>
<gene>
    <name evidence="2" type="ORF">BDA99DRAFT_508048</name>
</gene>
<feature type="chain" id="PRO_5042219024" description="Secreted protein" evidence="1">
    <location>
        <begin position="20"/>
        <end position="149"/>
    </location>
</feature>
<reference evidence="2" key="2">
    <citation type="submission" date="2023-02" db="EMBL/GenBank/DDBJ databases">
        <authorList>
            <consortium name="DOE Joint Genome Institute"/>
            <person name="Mondo S.J."/>
            <person name="Chang Y."/>
            <person name="Wang Y."/>
            <person name="Ahrendt S."/>
            <person name="Andreopoulos W."/>
            <person name="Barry K."/>
            <person name="Beard J."/>
            <person name="Benny G.L."/>
            <person name="Blankenship S."/>
            <person name="Bonito G."/>
            <person name="Cuomo C."/>
            <person name="Desiro A."/>
            <person name="Gervers K.A."/>
            <person name="Hundley H."/>
            <person name="Kuo A."/>
            <person name="LaButti K."/>
            <person name="Lang B.F."/>
            <person name="Lipzen A."/>
            <person name="O'Donnell K."/>
            <person name="Pangilinan J."/>
            <person name="Reynolds N."/>
            <person name="Sandor L."/>
            <person name="Smith M.W."/>
            <person name="Tsang A."/>
            <person name="Grigoriev I.V."/>
            <person name="Stajich J.E."/>
            <person name="Spatafora J.W."/>
        </authorList>
    </citation>
    <scope>NUCLEOTIDE SEQUENCE</scope>
    <source>
        <strain evidence="2">RSA 2281</strain>
    </source>
</reference>
<reference evidence="2" key="1">
    <citation type="journal article" date="2022" name="IScience">
        <title>Evolution of zygomycete secretomes and the origins of terrestrial fungal ecologies.</title>
        <authorList>
            <person name="Chang Y."/>
            <person name="Wang Y."/>
            <person name="Mondo S."/>
            <person name="Ahrendt S."/>
            <person name="Andreopoulos W."/>
            <person name="Barry K."/>
            <person name="Beard J."/>
            <person name="Benny G.L."/>
            <person name="Blankenship S."/>
            <person name="Bonito G."/>
            <person name="Cuomo C."/>
            <person name="Desiro A."/>
            <person name="Gervers K.A."/>
            <person name="Hundley H."/>
            <person name="Kuo A."/>
            <person name="LaButti K."/>
            <person name="Lang B.F."/>
            <person name="Lipzen A."/>
            <person name="O'Donnell K."/>
            <person name="Pangilinan J."/>
            <person name="Reynolds N."/>
            <person name="Sandor L."/>
            <person name="Smith M.E."/>
            <person name="Tsang A."/>
            <person name="Grigoriev I.V."/>
            <person name="Stajich J.E."/>
            <person name="Spatafora J.W."/>
        </authorList>
    </citation>
    <scope>NUCLEOTIDE SEQUENCE</scope>
    <source>
        <strain evidence="2">RSA 2281</strain>
    </source>
</reference>
<evidence type="ECO:0000313" key="3">
    <source>
        <dbReference type="Proteomes" id="UP001209540"/>
    </source>
</evidence>